<gene>
    <name evidence="2" type="ORF">SAMN05421737_103162</name>
</gene>
<dbReference type="AlphaFoldDB" id="A0A1G6HC06"/>
<dbReference type="InterPro" id="IPR050266">
    <property type="entry name" value="AB_hydrolase_sf"/>
</dbReference>
<name>A0A1G6HC06_9BACI</name>
<organism evidence="2 3">
    <name type="scientific">Shouchella lonarensis</name>
    <dbReference type="NCBI Taxonomy" id="1464122"/>
    <lineage>
        <taxon>Bacteria</taxon>
        <taxon>Bacillati</taxon>
        <taxon>Bacillota</taxon>
        <taxon>Bacilli</taxon>
        <taxon>Bacillales</taxon>
        <taxon>Bacillaceae</taxon>
        <taxon>Shouchella</taxon>
    </lineage>
</organism>
<dbReference type="PRINTS" id="PR00412">
    <property type="entry name" value="EPOXHYDRLASE"/>
</dbReference>
<proteinExistence type="predicted"/>
<dbReference type="EMBL" id="FMYM01000003">
    <property type="protein sequence ID" value="SDB91731.1"/>
    <property type="molecule type" value="Genomic_DNA"/>
</dbReference>
<protein>
    <submittedName>
        <fullName evidence="2">Pimeloyl-ACP methyl ester carboxylesterase</fullName>
    </submittedName>
</protein>
<dbReference type="Proteomes" id="UP000242662">
    <property type="component" value="Unassembled WGS sequence"/>
</dbReference>
<dbReference type="GO" id="GO:0016020">
    <property type="term" value="C:membrane"/>
    <property type="evidence" value="ECO:0007669"/>
    <property type="project" value="TreeGrafter"/>
</dbReference>
<dbReference type="PANTHER" id="PTHR43798:SF33">
    <property type="entry name" value="HYDROLASE, PUTATIVE (AFU_ORTHOLOGUE AFUA_2G14860)-RELATED"/>
    <property type="match status" value="1"/>
</dbReference>
<dbReference type="PRINTS" id="PR00111">
    <property type="entry name" value="ABHYDROLASE"/>
</dbReference>
<dbReference type="PANTHER" id="PTHR43798">
    <property type="entry name" value="MONOACYLGLYCEROL LIPASE"/>
    <property type="match status" value="1"/>
</dbReference>
<evidence type="ECO:0000259" key="1">
    <source>
        <dbReference type="Pfam" id="PF00561"/>
    </source>
</evidence>
<dbReference type="SUPFAM" id="SSF53474">
    <property type="entry name" value="alpha/beta-Hydrolases"/>
    <property type="match status" value="1"/>
</dbReference>
<evidence type="ECO:0000313" key="2">
    <source>
        <dbReference type="EMBL" id="SDB91731.1"/>
    </source>
</evidence>
<accession>A0A1G6HC06</accession>
<dbReference type="InterPro" id="IPR000073">
    <property type="entry name" value="AB_hydrolase_1"/>
</dbReference>
<reference evidence="3" key="1">
    <citation type="submission" date="2016-09" db="EMBL/GenBank/DDBJ databases">
        <authorList>
            <person name="Varghese N."/>
            <person name="Submissions S."/>
        </authorList>
    </citation>
    <scope>NUCLEOTIDE SEQUENCE [LARGE SCALE GENOMIC DNA]</scope>
    <source>
        <strain evidence="3">25nlg</strain>
    </source>
</reference>
<dbReference type="STRING" id="1464122.SAMN05421737_103162"/>
<dbReference type="RefSeq" id="WP_090775012.1">
    <property type="nucleotide sequence ID" value="NZ_FMYM01000003.1"/>
</dbReference>
<dbReference type="GO" id="GO:0047372">
    <property type="term" value="F:monoacylglycerol lipase activity"/>
    <property type="evidence" value="ECO:0007669"/>
    <property type="project" value="TreeGrafter"/>
</dbReference>
<dbReference type="InterPro" id="IPR000639">
    <property type="entry name" value="Epox_hydrolase-like"/>
</dbReference>
<dbReference type="InterPro" id="IPR029058">
    <property type="entry name" value="AB_hydrolase_fold"/>
</dbReference>
<dbReference type="OrthoDB" id="9797695at2"/>
<dbReference type="Pfam" id="PF00561">
    <property type="entry name" value="Abhydrolase_1"/>
    <property type="match status" value="1"/>
</dbReference>
<feature type="domain" description="AB hydrolase-1" evidence="1">
    <location>
        <begin position="34"/>
        <end position="266"/>
    </location>
</feature>
<evidence type="ECO:0000313" key="3">
    <source>
        <dbReference type="Proteomes" id="UP000242662"/>
    </source>
</evidence>
<dbReference type="Gene3D" id="3.40.50.1820">
    <property type="entry name" value="alpha/beta hydrolase"/>
    <property type="match status" value="1"/>
</dbReference>
<keyword evidence="3" id="KW-1185">Reference proteome</keyword>
<sequence length="286" mass="32771">MRTSKRSEATFLFINEASVYYERHESRIKPAQGVVVLIHGFLASVDSYRRLVPILRKKYDVVVFDLPGFGRSSKRRAKVYSFSEYAAVVHQLVIRLHLGSVTVVGHSMGGQVALKFAQRYPEDVSRVILLCSSGYLKCVKRPVRLASYLPFSAQLLKWLVHKQTIKPLLQEVVYRKSCLTVEKMQAFERSLNENVFYKSLLYLAQQREGDMATEVLQTITHPVLVIAAEQDRLIPLSTGKRLHQDLPESTFKLIRKCGHLLPEERPKEVAKAIDQFILEKRTDQSL</sequence>
<dbReference type="GO" id="GO:0046464">
    <property type="term" value="P:acylglycerol catabolic process"/>
    <property type="evidence" value="ECO:0007669"/>
    <property type="project" value="TreeGrafter"/>
</dbReference>